<dbReference type="AlphaFoldDB" id="A0A5B0WXZ2"/>
<keyword evidence="1" id="KW-0472">Membrane</keyword>
<dbReference type="Proteomes" id="UP000323708">
    <property type="component" value="Unassembled WGS sequence"/>
</dbReference>
<name>A0A5B0WXZ2_9GAMM</name>
<sequence length="63" mass="6910">MKNEGKLDRILRVIAGVVLLSLVVIGPQTMWGLIGIVPLLTGLIGFCPVYKLFGWNTCPLERS</sequence>
<proteinExistence type="predicted"/>
<keyword evidence="4" id="KW-1185">Reference proteome</keyword>
<keyword evidence="1" id="KW-0812">Transmembrane</keyword>
<dbReference type="Pfam" id="PF11127">
    <property type="entry name" value="YgaP-like_TM"/>
    <property type="match status" value="1"/>
</dbReference>
<evidence type="ECO:0000259" key="2">
    <source>
        <dbReference type="Pfam" id="PF11127"/>
    </source>
</evidence>
<comment type="caution">
    <text evidence="3">The sequence shown here is derived from an EMBL/GenBank/DDBJ whole genome shotgun (WGS) entry which is preliminary data.</text>
</comment>
<feature type="transmembrane region" description="Helical" evidence="1">
    <location>
        <begin position="7"/>
        <end position="25"/>
    </location>
</feature>
<organism evidence="3 4">
    <name type="scientific">Pseudohalioglobus sediminis</name>
    <dbReference type="NCBI Taxonomy" id="2606449"/>
    <lineage>
        <taxon>Bacteria</taxon>
        <taxon>Pseudomonadati</taxon>
        <taxon>Pseudomonadota</taxon>
        <taxon>Gammaproteobacteria</taxon>
        <taxon>Cellvibrionales</taxon>
        <taxon>Halieaceae</taxon>
        <taxon>Pseudohalioglobus</taxon>
    </lineage>
</organism>
<evidence type="ECO:0000313" key="4">
    <source>
        <dbReference type="Proteomes" id="UP000323708"/>
    </source>
</evidence>
<dbReference type="InterPro" id="IPR021309">
    <property type="entry name" value="YgaP-like_TM"/>
</dbReference>
<keyword evidence="1" id="KW-1133">Transmembrane helix</keyword>
<feature type="domain" description="Inner membrane protein YgaP-like transmembrane" evidence="2">
    <location>
        <begin position="1"/>
        <end position="60"/>
    </location>
</feature>
<accession>A0A5B0WXZ2</accession>
<dbReference type="RefSeq" id="WP_149611332.1">
    <property type="nucleotide sequence ID" value="NZ_VTUX01000004.1"/>
</dbReference>
<evidence type="ECO:0000256" key="1">
    <source>
        <dbReference type="SAM" id="Phobius"/>
    </source>
</evidence>
<gene>
    <name evidence="3" type="ORF">F0M18_10230</name>
</gene>
<evidence type="ECO:0000313" key="3">
    <source>
        <dbReference type="EMBL" id="KAA1191896.1"/>
    </source>
</evidence>
<protein>
    <submittedName>
        <fullName evidence="3">DUF2892 domain-containing protein</fullName>
    </submittedName>
</protein>
<reference evidence="3 4" key="1">
    <citation type="submission" date="2019-09" db="EMBL/GenBank/DDBJ databases">
        <authorList>
            <person name="Chen X.-Y."/>
        </authorList>
    </citation>
    <scope>NUCLEOTIDE SEQUENCE [LARGE SCALE GENOMIC DNA]</scope>
    <source>
        <strain evidence="3 4">NY5</strain>
    </source>
</reference>
<feature type="transmembrane region" description="Helical" evidence="1">
    <location>
        <begin position="31"/>
        <end position="53"/>
    </location>
</feature>
<dbReference type="EMBL" id="VTUX01000004">
    <property type="protein sequence ID" value="KAA1191896.1"/>
    <property type="molecule type" value="Genomic_DNA"/>
</dbReference>